<dbReference type="AlphaFoldDB" id="A0A1N6LH77"/>
<dbReference type="InterPro" id="IPR027417">
    <property type="entry name" value="P-loop_NTPase"/>
</dbReference>
<dbReference type="PANTHER" id="PTHR43384">
    <property type="entry name" value="SEPTUM SITE-DETERMINING PROTEIN MIND HOMOLOG, CHLOROPLASTIC-RELATED"/>
    <property type="match status" value="1"/>
</dbReference>
<accession>A0A1N6LH77</accession>
<sequence length="402" mass="43761">MIDILITSKDAARLSQVVHVLGECGDYRTTRAADSPSLLVERGDSLDAFDVLIVDAASTQDAELPVVAQLCQKHKHLSCILLTPDASPETLIAAMRAGFRDVLNWPLERRALADALVRLEAQRLKTHTHTTEIVSFMSCKGGVGTSFIAANVADMIAGARQKRVLMIDLNQLFADAAFLVTGETPPSTLPQLCSQIDRMDVAFFDASVLHVSDTFHILAGAGDPVKAAEIKEDRLEWILGVAAPRYDFVIFDLGQTINPISMLALDRSDQIHIVLQATMPHVRAGRRLQEILGSLGYAAERTRLLLNRYSRHEERARAAMEQVLGMRPYQVIPDDVAAVSEAINQGVPVSKTGRKSGVSRSLQTLADNIAGGASNSGAERPKSESLFARMLGRHPAPNLEMQ</sequence>
<dbReference type="PROSITE" id="PS50110">
    <property type="entry name" value="RESPONSE_REGULATORY"/>
    <property type="match status" value="1"/>
</dbReference>
<dbReference type="PANTHER" id="PTHR43384:SF13">
    <property type="entry name" value="SLR0110 PROTEIN"/>
    <property type="match status" value="1"/>
</dbReference>
<dbReference type="GO" id="GO:0009898">
    <property type="term" value="C:cytoplasmic side of plasma membrane"/>
    <property type="evidence" value="ECO:0007669"/>
    <property type="project" value="TreeGrafter"/>
</dbReference>
<dbReference type="InterPro" id="IPR025669">
    <property type="entry name" value="AAA_dom"/>
</dbReference>
<dbReference type="RefSeq" id="WP_074302800.1">
    <property type="nucleotide sequence ID" value="NZ_FSRU01000003.1"/>
</dbReference>
<keyword evidence="4" id="KW-1185">Reference proteome</keyword>
<dbReference type="Gene3D" id="3.40.50.2300">
    <property type="match status" value="1"/>
</dbReference>
<dbReference type="InterPro" id="IPR011006">
    <property type="entry name" value="CheY-like_superfamily"/>
</dbReference>
<dbReference type="SUPFAM" id="SSF52172">
    <property type="entry name" value="CheY-like"/>
    <property type="match status" value="1"/>
</dbReference>
<proteinExistence type="predicted"/>
<protein>
    <submittedName>
        <fullName evidence="3">Response regulator receiver protein</fullName>
    </submittedName>
</protein>
<dbReference type="GO" id="GO:0000160">
    <property type="term" value="P:phosphorelay signal transduction system"/>
    <property type="evidence" value="ECO:0007669"/>
    <property type="project" value="InterPro"/>
</dbReference>
<dbReference type="GO" id="GO:0005829">
    <property type="term" value="C:cytosol"/>
    <property type="evidence" value="ECO:0007669"/>
    <property type="project" value="TreeGrafter"/>
</dbReference>
<dbReference type="GO" id="GO:0051782">
    <property type="term" value="P:negative regulation of cell division"/>
    <property type="evidence" value="ECO:0007669"/>
    <property type="project" value="TreeGrafter"/>
</dbReference>
<name>A0A1N6LH77_9BURK</name>
<dbReference type="EMBL" id="FSRU01000003">
    <property type="protein sequence ID" value="SIO68170.1"/>
    <property type="molecule type" value="Genomic_DNA"/>
</dbReference>
<evidence type="ECO:0000313" key="3">
    <source>
        <dbReference type="EMBL" id="SIO68170.1"/>
    </source>
</evidence>
<reference evidence="3 4" key="1">
    <citation type="submission" date="2016-11" db="EMBL/GenBank/DDBJ databases">
        <authorList>
            <person name="Jaros S."/>
            <person name="Januszkiewicz K."/>
            <person name="Wedrychowicz H."/>
        </authorList>
    </citation>
    <scope>NUCLEOTIDE SEQUENCE [LARGE SCALE GENOMIC DNA]</scope>
    <source>
        <strain evidence="3 4">GAS95</strain>
    </source>
</reference>
<dbReference type="Gene3D" id="3.40.50.300">
    <property type="entry name" value="P-loop containing nucleotide triphosphate hydrolases"/>
    <property type="match status" value="1"/>
</dbReference>
<dbReference type="Proteomes" id="UP000185151">
    <property type="component" value="Unassembled WGS sequence"/>
</dbReference>
<dbReference type="GO" id="GO:0005524">
    <property type="term" value="F:ATP binding"/>
    <property type="evidence" value="ECO:0007669"/>
    <property type="project" value="TreeGrafter"/>
</dbReference>
<dbReference type="Pfam" id="PF13614">
    <property type="entry name" value="AAA_31"/>
    <property type="match status" value="1"/>
</dbReference>
<organism evidence="3 4">
    <name type="scientific">Paraburkholderia phenazinium</name>
    <dbReference type="NCBI Taxonomy" id="60549"/>
    <lineage>
        <taxon>Bacteria</taxon>
        <taxon>Pseudomonadati</taxon>
        <taxon>Pseudomonadota</taxon>
        <taxon>Betaproteobacteria</taxon>
        <taxon>Burkholderiales</taxon>
        <taxon>Burkholderiaceae</taxon>
        <taxon>Paraburkholderia</taxon>
    </lineage>
</organism>
<dbReference type="OrthoDB" id="9768734at2"/>
<evidence type="ECO:0000259" key="2">
    <source>
        <dbReference type="PROSITE" id="PS50110"/>
    </source>
</evidence>
<keyword evidence="1" id="KW-0597">Phosphoprotein</keyword>
<dbReference type="InterPro" id="IPR001789">
    <property type="entry name" value="Sig_transdc_resp-reg_receiver"/>
</dbReference>
<dbReference type="InterPro" id="IPR050625">
    <property type="entry name" value="ParA/MinD_ATPase"/>
</dbReference>
<gene>
    <name evidence="3" type="ORF">SAMN05444165_7334</name>
</gene>
<feature type="domain" description="Response regulatory" evidence="2">
    <location>
        <begin position="3"/>
        <end position="120"/>
    </location>
</feature>
<evidence type="ECO:0000256" key="1">
    <source>
        <dbReference type="PROSITE-ProRule" id="PRU00169"/>
    </source>
</evidence>
<dbReference type="GO" id="GO:0016887">
    <property type="term" value="F:ATP hydrolysis activity"/>
    <property type="evidence" value="ECO:0007669"/>
    <property type="project" value="TreeGrafter"/>
</dbReference>
<feature type="modified residue" description="4-aspartylphosphate" evidence="1">
    <location>
        <position position="55"/>
    </location>
</feature>
<dbReference type="SUPFAM" id="SSF52540">
    <property type="entry name" value="P-loop containing nucleoside triphosphate hydrolases"/>
    <property type="match status" value="1"/>
</dbReference>
<evidence type="ECO:0000313" key="4">
    <source>
        <dbReference type="Proteomes" id="UP000185151"/>
    </source>
</evidence>